<dbReference type="InterPro" id="IPR013780">
    <property type="entry name" value="Glyco_hydro_b"/>
</dbReference>
<dbReference type="GO" id="GO:1904462">
    <property type="term" value="P:ergosteryl 3-beta-D-glucoside catabolic process"/>
    <property type="evidence" value="ECO:0007669"/>
    <property type="project" value="EnsemblFungi"/>
</dbReference>
<evidence type="ECO:0000256" key="2">
    <source>
        <dbReference type="ARBA" id="ARBA00022801"/>
    </source>
</evidence>
<gene>
    <name evidence="5" type="ORF">BABINDRAFT_161459</name>
</gene>
<dbReference type="InterPro" id="IPR018087">
    <property type="entry name" value="Glyco_hydro_5_CS"/>
</dbReference>
<comment type="similarity">
    <text evidence="1">Belongs to the glycosyl hydrolase 5 (cellulase A) family.</text>
</comment>
<sequence>MNQQNSLVPDSTDMPIELLHGRLGTDQNGHFTDRYGRRVLLRGVNLDASAKLPTTPDLPSYRGGASDVSHPNILYEGDTVSFLNRPFPLNEAATHFRRIKSLGFNVIRYIVTWEALEHSGPGIYDEDFITFTIDILKIAQTVGGLYVFMDMHQDVWSRFSGGSGAPMWTLYAVGLEPRHFSATEASVLHCEAKDPKKYTKMVWSTNYFKLAAATMFTLFFGGKVFAPKCIMDGVNIQDYLQLHFNNAVGHMWQRIVTEAPGLIHETIIGFESLNEPSCGFIGVPTIAELPKQQKLKLGLMPTAIQAMVLGMGSACTVDEYEISIFGPKKKGSQVVDPRGTSAWVTPATGALMDAKYGFQRDPGWDPGCLYALHGVWEPRTGKILRPDYFSRHPTLGARIDEEWFINNLFVDMYKEFKRVIRDISPDVFLFCQPPVMQIPPNLVGTGVIDSRTVYAPHYYDGMSLMFKTWNRKYNVDTLGILRGRYMNPALGIVMGEANIRKCIKRQFSEIRKECEEYLGFQVPVMFTETGMPFDMDDKQAYDTSRYESQTRAWDALGYAIEGNNLSVTFWSYCSENNHKWGDNWNNEDFSIWSQNDQSRSCEVDFSTYGGSTIYQTPNTSVRSKLDDPFADRYIQKDGGESGDDSTVLSNRIYSRARTSGRKLKKACGYNADSADYFPSEDGIRAIDALARPYPVAVNGKIKECEFDLESLVFDLKMDGTLCLKGEPSVVYVPSWHFREDEMEVQISSGKYEYNERLSTLEWYHDDGEQTLQISRIGGPAQELGFGCGFSQDDCIVM</sequence>
<evidence type="ECO:0000259" key="4">
    <source>
        <dbReference type="Pfam" id="PF18564"/>
    </source>
</evidence>
<dbReference type="Pfam" id="PF18564">
    <property type="entry name" value="Glyco_hydro_5_C"/>
    <property type="match status" value="1"/>
</dbReference>
<evidence type="ECO:0000313" key="6">
    <source>
        <dbReference type="Proteomes" id="UP000094336"/>
    </source>
</evidence>
<reference evidence="6" key="1">
    <citation type="submission" date="2016-05" db="EMBL/GenBank/DDBJ databases">
        <title>Comparative genomics of biotechnologically important yeasts.</title>
        <authorList>
            <consortium name="DOE Joint Genome Institute"/>
            <person name="Riley R."/>
            <person name="Haridas S."/>
            <person name="Wolfe K.H."/>
            <person name="Lopes M.R."/>
            <person name="Hittinger C.T."/>
            <person name="Goker M."/>
            <person name="Salamov A."/>
            <person name="Wisecaver J."/>
            <person name="Long T.M."/>
            <person name="Aerts A.L."/>
            <person name="Barry K."/>
            <person name="Choi C."/>
            <person name="Clum A."/>
            <person name="Coughlan A.Y."/>
            <person name="Deshpande S."/>
            <person name="Douglass A.P."/>
            <person name="Hanson S.J."/>
            <person name="Klenk H.-P."/>
            <person name="Labutti K."/>
            <person name="Lapidus A."/>
            <person name="Lindquist E."/>
            <person name="Lipzen A."/>
            <person name="Meier-Kolthoff J.P."/>
            <person name="Ohm R.A."/>
            <person name="Otillar R.P."/>
            <person name="Pangilinan J."/>
            <person name="Peng Y."/>
            <person name="Rokas A."/>
            <person name="Rosa C.A."/>
            <person name="Scheuner C."/>
            <person name="Sibirny A.A."/>
            <person name="Slot J.C."/>
            <person name="Stielow J.B."/>
            <person name="Sun H."/>
            <person name="Kurtzman C.P."/>
            <person name="Blackwell M."/>
            <person name="Grigoriev I.V."/>
            <person name="Jeffries T.W."/>
        </authorList>
    </citation>
    <scope>NUCLEOTIDE SEQUENCE [LARGE SCALE GENOMIC DNA]</scope>
    <source>
        <strain evidence="6">NRRL Y-12698</strain>
    </source>
</reference>
<dbReference type="InterPro" id="IPR041036">
    <property type="entry name" value="GH5_C"/>
</dbReference>
<dbReference type="OrthoDB" id="9971853at2759"/>
<dbReference type="GO" id="GO:0050295">
    <property type="term" value="F:steryl-beta-glucosidase activity"/>
    <property type="evidence" value="ECO:0007669"/>
    <property type="project" value="EnsemblFungi"/>
</dbReference>
<dbReference type="GO" id="GO:0005829">
    <property type="term" value="C:cytosol"/>
    <property type="evidence" value="ECO:0007669"/>
    <property type="project" value="EnsemblFungi"/>
</dbReference>
<dbReference type="InterPro" id="IPR052066">
    <property type="entry name" value="Glycosphingolipid_Hydrolases"/>
</dbReference>
<dbReference type="PROSITE" id="PS00659">
    <property type="entry name" value="GLYCOSYL_HYDROL_F5"/>
    <property type="match status" value="1"/>
</dbReference>
<dbReference type="Gene3D" id="3.20.20.80">
    <property type="entry name" value="Glycosidases"/>
    <property type="match status" value="2"/>
</dbReference>
<name>A0A1E3QPX5_9ASCO</name>
<dbReference type="GeneID" id="30146667"/>
<dbReference type="InterPro" id="IPR017853">
    <property type="entry name" value="GH"/>
</dbReference>
<dbReference type="Gene3D" id="2.60.40.1180">
    <property type="entry name" value="Golgi alpha-mannosidase II"/>
    <property type="match status" value="1"/>
</dbReference>
<feature type="domain" description="Glycoside hydrolase family 5 C-terminal" evidence="4">
    <location>
        <begin position="691"/>
        <end position="773"/>
    </location>
</feature>
<dbReference type="PANTHER" id="PTHR31308">
    <property type="match status" value="1"/>
</dbReference>
<dbReference type="SUPFAM" id="SSF51445">
    <property type="entry name" value="(Trans)glycosidases"/>
    <property type="match status" value="1"/>
</dbReference>
<evidence type="ECO:0000313" key="5">
    <source>
        <dbReference type="EMBL" id="ODQ79759.1"/>
    </source>
</evidence>
<evidence type="ECO:0000256" key="1">
    <source>
        <dbReference type="ARBA" id="ARBA00005641"/>
    </source>
</evidence>
<dbReference type="GO" id="GO:0005975">
    <property type="term" value="P:carbohydrate metabolic process"/>
    <property type="evidence" value="ECO:0007669"/>
    <property type="project" value="InterPro"/>
</dbReference>
<keyword evidence="3" id="KW-0326">Glycosidase</keyword>
<keyword evidence="2 5" id="KW-0378">Hydrolase</keyword>
<evidence type="ECO:0000256" key="3">
    <source>
        <dbReference type="ARBA" id="ARBA00023295"/>
    </source>
</evidence>
<keyword evidence="6" id="KW-1185">Reference proteome</keyword>
<dbReference type="FunFam" id="3.20.20.80:FF:000174">
    <property type="entry name" value="YIR007W-like protein"/>
    <property type="match status" value="1"/>
</dbReference>
<dbReference type="AlphaFoldDB" id="A0A1E3QPX5"/>
<dbReference type="Proteomes" id="UP000094336">
    <property type="component" value="Unassembled WGS sequence"/>
</dbReference>
<accession>A0A1E3QPX5</accession>
<proteinExistence type="inferred from homology"/>
<dbReference type="EMBL" id="KV454431">
    <property type="protein sequence ID" value="ODQ79759.1"/>
    <property type="molecule type" value="Genomic_DNA"/>
</dbReference>
<dbReference type="PANTHER" id="PTHR31308:SF5">
    <property type="entry name" value="ERGOSTERYL-BETA-GLUCOSIDASE"/>
    <property type="match status" value="1"/>
</dbReference>
<dbReference type="RefSeq" id="XP_018985087.1">
    <property type="nucleotide sequence ID" value="XM_019128814.1"/>
</dbReference>
<organism evidence="5 6">
    <name type="scientific">Babjeviella inositovora NRRL Y-12698</name>
    <dbReference type="NCBI Taxonomy" id="984486"/>
    <lineage>
        <taxon>Eukaryota</taxon>
        <taxon>Fungi</taxon>
        <taxon>Dikarya</taxon>
        <taxon>Ascomycota</taxon>
        <taxon>Saccharomycotina</taxon>
        <taxon>Pichiomycetes</taxon>
        <taxon>Serinales incertae sedis</taxon>
        <taxon>Babjeviella</taxon>
    </lineage>
</organism>
<dbReference type="STRING" id="984486.A0A1E3QPX5"/>
<protein>
    <submittedName>
        <fullName evidence="5">Glycoside hydrolase family 5 protein</fullName>
    </submittedName>
</protein>